<dbReference type="Gene3D" id="1.20.120.620">
    <property type="entry name" value="Backbone structure of the membrane domain of e. Coli histidine kinase receptor kdpd"/>
    <property type="match status" value="1"/>
</dbReference>
<keyword evidence="5" id="KW-0547">Nucleotide-binding</keyword>
<evidence type="ECO:0000256" key="1">
    <source>
        <dbReference type="ARBA" id="ARBA00004141"/>
    </source>
</evidence>
<keyword evidence="2" id="KW-0597">Phosphoprotein</keyword>
<dbReference type="GO" id="GO:0016301">
    <property type="term" value="F:kinase activity"/>
    <property type="evidence" value="ECO:0007669"/>
    <property type="project" value="UniProtKB-KW"/>
</dbReference>
<keyword evidence="8 11" id="KW-1133">Transmembrane helix</keyword>
<keyword evidence="7" id="KW-0067">ATP-binding</keyword>
<sequence>MSSGCPCCCACSIPETNDFNSSFALWDRTESSWGACSPYVLSDRVIFSVSPAKTYSVISSNGEAAASSFSLRELYTFATAALFYLMVVVILSLNGRFIPSAFVSIVAVFCLQYFFLSPVFSLGVSEPLDVVVLITFVTTAIVITRLVSNRAVRRSSWSGRIRKLKP</sequence>
<evidence type="ECO:0000256" key="10">
    <source>
        <dbReference type="ARBA" id="ARBA00023136"/>
    </source>
</evidence>
<evidence type="ECO:0000313" key="14">
    <source>
        <dbReference type="Proteomes" id="UP000534783"/>
    </source>
</evidence>
<proteinExistence type="predicted"/>
<keyword evidence="9" id="KW-0902">Two-component regulatory system</keyword>
<evidence type="ECO:0000256" key="2">
    <source>
        <dbReference type="ARBA" id="ARBA00022553"/>
    </source>
</evidence>
<organism evidence="13 14">
    <name type="scientific">Candidatus Manganitrophus noduliformans</name>
    <dbReference type="NCBI Taxonomy" id="2606439"/>
    <lineage>
        <taxon>Bacteria</taxon>
        <taxon>Pseudomonadati</taxon>
        <taxon>Nitrospirota</taxon>
        <taxon>Nitrospiria</taxon>
        <taxon>Candidatus Troglogloeales</taxon>
        <taxon>Candidatus Manganitrophaceae</taxon>
        <taxon>Candidatus Manganitrophus</taxon>
    </lineage>
</organism>
<feature type="transmembrane region" description="Helical" evidence="11">
    <location>
        <begin position="74"/>
        <end position="94"/>
    </location>
</feature>
<accession>A0A7X6DUR5</accession>
<dbReference type="GO" id="GO:0005524">
    <property type="term" value="F:ATP binding"/>
    <property type="evidence" value="ECO:0007669"/>
    <property type="project" value="UniProtKB-KW"/>
</dbReference>
<dbReference type="GO" id="GO:0000160">
    <property type="term" value="P:phosphorelay signal transduction system"/>
    <property type="evidence" value="ECO:0007669"/>
    <property type="project" value="UniProtKB-KW"/>
</dbReference>
<dbReference type="InterPro" id="IPR025201">
    <property type="entry name" value="KdpD_TM"/>
</dbReference>
<keyword evidence="3" id="KW-0808">Transferase</keyword>
<comment type="caution">
    <text evidence="13">The sequence shown here is derived from an EMBL/GenBank/DDBJ whole genome shotgun (WGS) entry which is preliminary data.</text>
</comment>
<evidence type="ECO:0000256" key="7">
    <source>
        <dbReference type="ARBA" id="ARBA00022840"/>
    </source>
</evidence>
<dbReference type="GO" id="GO:0016020">
    <property type="term" value="C:membrane"/>
    <property type="evidence" value="ECO:0007669"/>
    <property type="project" value="UniProtKB-SubCell"/>
</dbReference>
<reference evidence="13 14" key="1">
    <citation type="journal article" date="2020" name="Nature">
        <title>Bacterial chemolithoautotrophy via manganese oxidation.</title>
        <authorList>
            <person name="Yu H."/>
            <person name="Leadbetter J.R."/>
        </authorList>
    </citation>
    <scope>NUCLEOTIDE SEQUENCE [LARGE SCALE GENOMIC DNA]</scope>
    <source>
        <strain evidence="13 14">Mn-1</strain>
    </source>
</reference>
<evidence type="ECO:0000259" key="12">
    <source>
        <dbReference type="Pfam" id="PF13493"/>
    </source>
</evidence>
<dbReference type="AlphaFoldDB" id="A0A7X6DUR5"/>
<dbReference type="InterPro" id="IPR038318">
    <property type="entry name" value="KdpD_sf"/>
</dbReference>
<dbReference type="Pfam" id="PF13493">
    <property type="entry name" value="DUF4118"/>
    <property type="match status" value="1"/>
</dbReference>
<dbReference type="Proteomes" id="UP000534783">
    <property type="component" value="Unassembled WGS sequence"/>
</dbReference>
<evidence type="ECO:0000256" key="8">
    <source>
        <dbReference type="ARBA" id="ARBA00022989"/>
    </source>
</evidence>
<evidence type="ECO:0000256" key="3">
    <source>
        <dbReference type="ARBA" id="ARBA00022679"/>
    </source>
</evidence>
<protein>
    <submittedName>
        <fullName evidence="13">DUF4118 domain-containing protein</fullName>
    </submittedName>
</protein>
<evidence type="ECO:0000256" key="4">
    <source>
        <dbReference type="ARBA" id="ARBA00022692"/>
    </source>
</evidence>
<gene>
    <name evidence="13" type="ORF">MNODULE_23785</name>
</gene>
<comment type="subcellular location">
    <subcellularLocation>
        <location evidence="1">Membrane</location>
        <topology evidence="1">Multi-pass membrane protein</topology>
    </subcellularLocation>
</comment>
<evidence type="ECO:0000313" key="13">
    <source>
        <dbReference type="EMBL" id="NKE73775.1"/>
    </source>
</evidence>
<feature type="transmembrane region" description="Helical" evidence="11">
    <location>
        <begin position="101"/>
        <end position="124"/>
    </location>
</feature>
<keyword evidence="14" id="KW-1185">Reference proteome</keyword>
<keyword evidence="6" id="KW-0418">Kinase</keyword>
<evidence type="ECO:0000256" key="9">
    <source>
        <dbReference type="ARBA" id="ARBA00023012"/>
    </source>
</evidence>
<evidence type="ECO:0000256" key="5">
    <source>
        <dbReference type="ARBA" id="ARBA00022741"/>
    </source>
</evidence>
<feature type="domain" description="Sensor protein KdpD transmembrane" evidence="12">
    <location>
        <begin position="68"/>
        <end position="153"/>
    </location>
</feature>
<feature type="transmembrane region" description="Helical" evidence="11">
    <location>
        <begin position="130"/>
        <end position="148"/>
    </location>
</feature>
<dbReference type="EMBL" id="VTOW01000012">
    <property type="protein sequence ID" value="NKE73775.1"/>
    <property type="molecule type" value="Genomic_DNA"/>
</dbReference>
<name>A0A7X6DUR5_9BACT</name>
<keyword evidence="10 11" id="KW-0472">Membrane</keyword>
<evidence type="ECO:0000256" key="11">
    <source>
        <dbReference type="SAM" id="Phobius"/>
    </source>
</evidence>
<keyword evidence="4 11" id="KW-0812">Transmembrane</keyword>
<evidence type="ECO:0000256" key="6">
    <source>
        <dbReference type="ARBA" id="ARBA00022777"/>
    </source>
</evidence>